<reference evidence="4 5" key="1">
    <citation type="submission" date="2024-01" db="EMBL/GenBank/DDBJ databases">
        <title>novel species in genus Adlercreutzia.</title>
        <authorList>
            <person name="Liu X."/>
        </authorList>
    </citation>
    <scope>NUCLEOTIDE SEQUENCE [LARGE SCALE GENOMIC DNA]</scope>
    <source>
        <strain evidence="4 5">R22</strain>
    </source>
</reference>
<comment type="caution">
    <text evidence="4">The sequence shown here is derived from an EMBL/GenBank/DDBJ whole genome shotgun (WGS) entry which is preliminary data.</text>
</comment>
<feature type="region of interest" description="Disordered" evidence="1">
    <location>
        <begin position="46"/>
        <end position="69"/>
    </location>
</feature>
<name>A0ABU6J0N6_9ACTN</name>
<keyword evidence="2" id="KW-1133">Transmembrane helix</keyword>
<feature type="transmembrane region" description="Helical" evidence="2">
    <location>
        <begin position="12"/>
        <end position="33"/>
    </location>
</feature>
<keyword evidence="5" id="KW-1185">Reference proteome</keyword>
<evidence type="ECO:0000259" key="3">
    <source>
        <dbReference type="Pfam" id="PF19789"/>
    </source>
</evidence>
<organism evidence="4 5">
    <name type="scientific">Adlercreutzia shanghongiae</name>
    <dbReference type="NCBI Taxonomy" id="3111773"/>
    <lineage>
        <taxon>Bacteria</taxon>
        <taxon>Bacillati</taxon>
        <taxon>Actinomycetota</taxon>
        <taxon>Coriobacteriia</taxon>
        <taxon>Eggerthellales</taxon>
        <taxon>Eggerthellaceae</taxon>
        <taxon>Adlercreutzia</taxon>
    </lineage>
</organism>
<dbReference type="InterPro" id="IPR046240">
    <property type="entry name" value="DUF6273"/>
</dbReference>
<feature type="compositionally biased region" description="Low complexity" evidence="1">
    <location>
        <begin position="47"/>
        <end position="58"/>
    </location>
</feature>
<keyword evidence="2" id="KW-0472">Membrane</keyword>
<dbReference type="Proteomes" id="UP001343724">
    <property type="component" value="Unassembled WGS sequence"/>
</dbReference>
<dbReference type="EMBL" id="JAYMFH010000015">
    <property type="protein sequence ID" value="MEC4295638.1"/>
    <property type="molecule type" value="Genomic_DNA"/>
</dbReference>
<gene>
    <name evidence="4" type="ORF">VJ920_09975</name>
</gene>
<evidence type="ECO:0000256" key="1">
    <source>
        <dbReference type="SAM" id="MobiDB-lite"/>
    </source>
</evidence>
<protein>
    <submittedName>
        <fullName evidence="4">DUF6273 domain-containing protein</fullName>
    </submittedName>
</protein>
<keyword evidence="2" id="KW-0812">Transmembrane</keyword>
<evidence type="ECO:0000313" key="4">
    <source>
        <dbReference type="EMBL" id="MEC4295638.1"/>
    </source>
</evidence>
<proteinExistence type="predicted"/>
<dbReference type="Pfam" id="PF19789">
    <property type="entry name" value="DUF6273"/>
    <property type="match status" value="1"/>
</dbReference>
<evidence type="ECO:0000256" key="2">
    <source>
        <dbReference type="SAM" id="Phobius"/>
    </source>
</evidence>
<sequence>MPKKGGAKIGVIAAAVVVVVVFVAGFATNWFGLAGVQPKEAVEVPTASQGAGNAQDAGDGAEGDAQDAATGDAVKSAVEAYTWDELSQISAEICAASDEAAAIEVAKRYNLCTPEGKLDGTQVKSVTLADGTQTTVQIVGFAHDDKTAGGKAGITFIFGDCVGEAPMNGESTNAGGWEASQMRAYLNGEWRAELPEDLNAIVVPVDKLTNNVGETQDVSAVTATSDSMWLLSATELCGVIDWYSDAAYNAVLNAEGAEYKLFRDTAVDSAGSNEILVKNFQGSPYRWWERSPGPRNSDHFLIVYSDGDPSIGGHADSSYGVVPGFCI</sequence>
<evidence type="ECO:0000313" key="5">
    <source>
        <dbReference type="Proteomes" id="UP001343724"/>
    </source>
</evidence>
<accession>A0ABU6J0N6</accession>
<feature type="domain" description="DUF6273" evidence="3">
    <location>
        <begin position="162"/>
        <end position="327"/>
    </location>
</feature>
<dbReference type="RefSeq" id="WP_326455034.1">
    <property type="nucleotide sequence ID" value="NZ_JAYMFH010000015.1"/>
</dbReference>